<dbReference type="SUPFAM" id="SSF161098">
    <property type="entry name" value="MetI-like"/>
    <property type="match status" value="1"/>
</dbReference>
<dbReference type="GO" id="GO:0005886">
    <property type="term" value="C:plasma membrane"/>
    <property type="evidence" value="ECO:0007669"/>
    <property type="project" value="UniProtKB-SubCell"/>
</dbReference>
<feature type="domain" description="ABC transmembrane type-1" evidence="9">
    <location>
        <begin position="56"/>
        <end position="264"/>
    </location>
</feature>
<dbReference type="CDD" id="cd06261">
    <property type="entry name" value="TM_PBP2"/>
    <property type="match status" value="1"/>
</dbReference>
<keyword evidence="6 8" id="KW-1133">Transmembrane helix</keyword>
<keyword evidence="11" id="KW-1185">Reference proteome</keyword>
<accession>A0A7X6N199</accession>
<dbReference type="Gene3D" id="1.10.3720.10">
    <property type="entry name" value="MetI-like"/>
    <property type="match status" value="1"/>
</dbReference>
<evidence type="ECO:0000259" key="9">
    <source>
        <dbReference type="PROSITE" id="PS50928"/>
    </source>
</evidence>
<comment type="caution">
    <text evidence="10">The sequence shown here is derived from an EMBL/GenBank/DDBJ whole genome shotgun (WGS) entry which is preliminary data.</text>
</comment>
<dbReference type="RefSeq" id="WP_168721695.1">
    <property type="nucleotide sequence ID" value="NZ_JAAXPN010000002.1"/>
</dbReference>
<feature type="transmembrane region" description="Helical" evidence="8">
    <location>
        <begin position="145"/>
        <end position="164"/>
    </location>
</feature>
<keyword evidence="7 8" id="KW-0472">Membrane</keyword>
<dbReference type="Proteomes" id="UP000549765">
    <property type="component" value="Unassembled WGS sequence"/>
</dbReference>
<gene>
    <name evidence="10" type="ORF">HF964_03605</name>
</gene>
<dbReference type="EMBL" id="JAAXPN010000002">
    <property type="protein sequence ID" value="NKZ23896.1"/>
    <property type="molecule type" value="Genomic_DNA"/>
</dbReference>
<feature type="transmembrane region" description="Helical" evidence="8">
    <location>
        <begin position="91"/>
        <end position="114"/>
    </location>
</feature>
<dbReference type="AlphaFoldDB" id="A0A7X6N199"/>
<sequence>MGSKVKLFFPFSLVMLIGLILPVIVMVIAGFQGMDGGFTLSNYTTIFTQNYYRMAIFNSLWISLIAGIIGLVISILGAWAITRLAERTQNILIILFNLAASFAGIPLAFSLIIVFGNAGIAKALAHALHIGFLGNFSIYSLQGLILAYTFFEVPLGILFLYAPMKEIKKEWFEAAVVLGANRSFFIKTIILPILLPNIIETFIILFANAMGTYETMYALTGNNFISIPIVIGSLIDGSLNANVPLACALATIFAAVMAILVLVGNRIINRKRK</sequence>
<evidence type="ECO:0000256" key="8">
    <source>
        <dbReference type="RuleBase" id="RU363032"/>
    </source>
</evidence>
<dbReference type="PANTHER" id="PTHR42929:SF1">
    <property type="entry name" value="INNER MEMBRANE ABC TRANSPORTER PERMEASE PROTEIN YDCU-RELATED"/>
    <property type="match status" value="1"/>
</dbReference>
<dbReference type="InterPro" id="IPR035906">
    <property type="entry name" value="MetI-like_sf"/>
</dbReference>
<proteinExistence type="inferred from homology"/>
<evidence type="ECO:0000256" key="5">
    <source>
        <dbReference type="ARBA" id="ARBA00022692"/>
    </source>
</evidence>
<keyword evidence="5 8" id="KW-0812">Transmembrane</keyword>
<name>A0A7X6N199_9LACO</name>
<comment type="subcellular location">
    <subcellularLocation>
        <location evidence="1 8">Cell membrane</location>
        <topology evidence="1 8">Multi-pass membrane protein</topology>
    </subcellularLocation>
</comment>
<reference evidence="10 11" key="1">
    <citation type="submission" date="2020-04" db="EMBL/GenBank/DDBJ databases">
        <title>MicrobeNet Type strains.</title>
        <authorList>
            <person name="Nicholson A.C."/>
        </authorList>
    </citation>
    <scope>NUCLEOTIDE SEQUENCE [LARGE SCALE GENOMIC DNA]</scope>
    <source>
        <strain evidence="10 11">CCUG 61472</strain>
    </source>
</reference>
<feature type="transmembrane region" description="Helical" evidence="8">
    <location>
        <begin position="7"/>
        <end position="31"/>
    </location>
</feature>
<feature type="transmembrane region" description="Helical" evidence="8">
    <location>
        <begin position="51"/>
        <end position="79"/>
    </location>
</feature>
<evidence type="ECO:0000256" key="1">
    <source>
        <dbReference type="ARBA" id="ARBA00004651"/>
    </source>
</evidence>
<evidence type="ECO:0000256" key="6">
    <source>
        <dbReference type="ARBA" id="ARBA00022989"/>
    </source>
</evidence>
<dbReference type="Pfam" id="PF00528">
    <property type="entry name" value="BPD_transp_1"/>
    <property type="match status" value="1"/>
</dbReference>
<dbReference type="GO" id="GO:0055085">
    <property type="term" value="P:transmembrane transport"/>
    <property type="evidence" value="ECO:0007669"/>
    <property type="project" value="InterPro"/>
</dbReference>
<evidence type="ECO:0000256" key="7">
    <source>
        <dbReference type="ARBA" id="ARBA00023136"/>
    </source>
</evidence>
<evidence type="ECO:0000256" key="2">
    <source>
        <dbReference type="ARBA" id="ARBA00007069"/>
    </source>
</evidence>
<evidence type="ECO:0000313" key="11">
    <source>
        <dbReference type="Proteomes" id="UP000549765"/>
    </source>
</evidence>
<dbReference type="PANTHER" id="PTHR42929">
    <property type="entry name" value="INNER MEMBRANE ABC TRANSPORTER PERMEASE PROTEIN YDCU-RELATED-RELATED"/>
    <property type="match status" value="1"/>
</dbReference>
<evidence type="ECO:0000256" key="3">
    <source>
        <dbReference type="ARBA" id="ARBA00022448"/>
    </source>
</evidence>
<dbReference type="PROSITE" id="PS50928">
    <property type="entry name" value="ABC_TM1"/>
    <property type="match status" value="1"/>
</dbReference>
<evidence type="ECO:0000313" key="10">
    <source>
        <dbReference type="EMBL" id="NKZ23896.1"/>
    </source>
</evidence>
<keyword evidence="4" id="KW-1003">Cell membrane</keyword>
<keyword evidence="3 8" id="KW-0813">Transport</keyword>
<evidence type="ECO:0000256" key="4">
    <source>
        <dbReference type="ARBA" id="ARBA00022475"/>
    </source>
</evidence>
<feature type="transmembrane region" description="Helical" evidence="8">
    <location>
        <begin position="184"/>
        <end position="209"/>
    </location>
</feature>
<dbReference type="InterPro" id="IPR000515">
    <property type="entry name" value="MetI-like"/>
</dbReference>
<organism evidence="10 11">
    <name type="scientific">Periweissella fabalis</name>
    <dbReference type="NCBI Taxonomy" id="1070421"/>
    <lineage>
        <taxon>Bacteria</taxon>
        <taxon>Bacillati</taxon>
        <taxon>Bacillota</taxon>
        <taxon>Bacilli</taxon>
        <taxon>Lactobacillales</taxon>
        <taxon>Lactobacillaceae</taxon>
        <taxon>Periweissella</taxon>
    </lineage>
</organism>
<comment type="similarity">
    <text evidence="2">Belongs to the binding-protein-dependent transport system permease family. CysTW subfamily.</text>
</comment>
<feature type="transmembrane region" description="Helical" evidence="8">
    <location>
        <begin position="241"/>
        <end position="263"/>
    </location>
</feature>
<protein>
    <submittedName>
        <fullName evidence="10">ABC transporter permease subunit</fullName>
    </submittedName>
</protein>